<evidence type="ECO:0000256" key="6">
    <source>
        <dbReference type="SAM" id="MobiDB-lite"/>
    </source>
</evidence>
<dbReference type="SMART" id="SM00060">
    <property type="entry name" value="FN3"/>
    <property type="match status" value="2"/>
</dbReference>
<dbReference type="Proteomes" id="UP000494206">
    <property type="component" value="Unassembled WGS sequence"/>
</dbReference>
<dbReference type="GO" id="GO:0035097">
    <property type="term" value="C:histone methyltransferase complex"/>
    <property type="evidence" value="ECO:0007669"/>
    <property type="project" value="TreeGrafter"/>
</dbReference>
<name>A0A8S1FA35_9PELO</name>
<sequence>MDPQGDQLLTENNIEDEKEVKEVPLVKWKKITSSNGPIPRPRHGHRAVAVKDLMLVFGGGNEGIVDELHIYNTVSNQWVVPTIRGDHPPSCAAFGLTAIGTRILVFGGMVEYGKYCNDLYDLQATRWEWRKLRPRGYNGNQFPCPRLGHTFTACPSTQKVYLFGGLANASEDPKRNVPIYLNDLFVLDVSVAPNSLQWDKPLTHGPGPSPRESHTAIVHETDSKRRLVIYGGMNGVRLGDLWFLDLESMTWTKLENTQETGIPPSPRSLHTAVAIRDKMYIFGGWEPFANKTSEEEQKADKEWKCSNTLGCFDLIANRWQQLHLTSYDEEQIARPRAGHCAAVIGSRMFVWSGRDGYRKAWSSQVCCRDMWVLETMKPEQPGRVQLIRASFNSLDISWSVVPTADAYFVQIAPYDTKNEQSDKQTGKIIRGQSVLRVVKQNPPGNSQTKQPAKAIIISKEDGVPQKVLYLSNDSVDGMGDSTKPSHQSGSLISTQGTTYTAPNTNQQHAMDEGGLPQNLFDEAGADESASPPKSETNEQTDAPTPSCSGEQEGQHGENVSSANEPTNEEDSKKNLQCEHEVKKEVEEIASESEAKEENSEQLNIKKEEEEQEQIELDWHDIGLLEKTSCTASHFFLHNRAPIEANLHEYVEKCNYPFASMELSEQNRAPLQSGSTYRFRVAAVNGLGRGTWSEVSTFKTCLPGFPSAPSSIKITKSVDGAQLTWEPPNNASVSGRISEYSVYLAVKNSTGGPDSQLAFMRVYVGTDAECVVPQSSLQTAYVDQSSKPAIIFRIAAKNEKGYGPATQVRWLQDQKPMIPAPSRYSLPVSAAQPQSYQYQYQSTHAQHHQAPHPVHVSAAGHQRPFAATISQYNQQVPLVKRARME</sequence>
<evidence type="ECO:0000256" key="3">
    <source>
        <dbReference type="ARBA" id="ARBA00022553"/>
    </source>
</evidence>
<dbReference type="SUPFAM" id="SSF117281">
    <property type="entry name" value="Kelch motif"/>
    <property type="match status" value="1"/>
</dbReference>
<keyword evidence="4" id="KW-0677">Repeat</keyword>
<dbReference type="FunFam" id="2.120.10.80:FF:000015">
    <property type="entry name" value="host cell factor 1 isoform X1"/>
    <property type="match status" value="1"/>
</dbReference>
<dbReference type="PANTHER" id="PTHR46003:SF1">
    <property type="entry name" value="HOST CELL FACTOR"/>
    <property type="match status" value="1"/>
</dbReference>
<dbReference type="Gene3D" id="2.120.10.80">
    <property type="entry name" value="Kelch-type beta propeller"/>
    <property type="match status" value="2"/>
</dbReference>
<evidence type="ECO:0000256" key="4">
    <source>
        <dbReference type="ARBA" id="ARBA00022737"/>
    </source>
</evidence>
<evidence type="ECO:0000259" key="7">
    <source>
        <dbReference type="PROSITE" id="PS50853"/>
    </source>
</evidence>
<feature type="region of interest" description="Disordered" evidence="6">
    <location>
        <begin position="474"/>
        <end position="606"/>
    </location>
</feature>
<evidence type="ECO:0000256" key="2">
    <source>
        <dbReference type="ARBA" id="ARBA00022441"/>
    </source>
</evidence>
<evidence type="ECO:0000313" key="9">
    <source>
        <dbReference type="Proteomes" id="UP000494206"/>
    </source>
</evidence>
<dbReference type="GO" id="GO:0006338">
    <property type="term" value="P:chromatin remodeling"/>
    <property type="evidence" value="ECO:0007669"/>
    <property type="project" value="TreeGrafter"/>
</dbReference>
<dbReference type="Pfam" id="PF13854">
    <property type="entry name" value="Kelch_HCF"/>
    <property type="match status" value="1"/>
</dbReference>
<dbReference type="PROSITE" id="PS50853">
    <property type="entry name" value="FN3"/>
    <property type="match status" value="1"/>
</dbReference>
<organism evidence="8 9">
    <name type="scientific">Caenorhabditis bovis</name>
    <dbReference type="NCBI Taxonomy" id="2654633"/>
    <lineage>
        <taxon>Eukaryota</taxon>
        <taxon>Metazoa</taxon>
        <taxon>Ecdysozoa</taxon>
        <taxon>Nematoda</taxon>
        <taxon>Chromadorea</taxon>
        <taxon>Rhabditida</taxon>
        <taxon>Rhabditina</taxon>
        <taxon>Rhabditomorpha</taxon>
        <taxon>Rhabditoidea</taxon>
        <taxon>Rhabditidae</taxon>
        <taxon>Peloderinae</taxon>
        <taxon>Caenorhabditis</taxon>
    </lineage>
</organism>
<dbReference type="InterPro" id="IPR013783">
    <property type="entry name" value="Ig-like_fold"/>
</dbReference>
<dbReference type="InterPro" id="IPR036116">
    <property type="entry name" value="FN3_sf"/>
</dbReference>
<keyword evidence="2" id="KW-0880">Kelch repeat</keyword>
<dbReference type="Gene3D" id="2.60.40.10">
    <property type="entry name" value="Immunoglobulins"/>
    <property type="match status" value="2"/>
</dbReference>
<feature type="domain" description="Fibronectin type-III" evidence="7">
    <location>
        <begin position="600"/>
        <end position="702"/>
    </location>
</feature>
<dbReference type="EMBL" id="CADEPM010000008">
    <property type="protein sequence ID" value="CAB3409043.1"/>
    <property type="molecule type" value="Genomic_DNA"/>
</dbReference>
<proteinExistence type="predicted"/>
<keyword evidence="3" id="KW-0597">Phosphoprotein</keyword>
<dbReference type="OrthoDB" id="10001928at2759"/>
<dbReference type="InterPro" id="IPR003961">
    <property type="entry name" value="FN3_dom"/>
</dbReference>
<comment type="subcellular location">
    <subcellularLocation>
        <location evidence="1">Nucleus</location>
    </subcellularLocation>
</comment>
<reference evidence="8 9" key="1">
    <citation type="submission" date="2020-04" db="EMBL/GenBank/DDBJ databases">
        <authorList>
            <person name="Laetsch R D."/>
            <person name="Stevens L."/>
            <person name="Kumar S."/>
            <person name="Blaxter L. M."/>
        </authorList>
    </citation>
    <scope>NUCLEOTIDE SEQUENCE [LARGE SCALE GENOMIC DNA]</scope>
</reference>
<accession>A0A8S1FA35</accession>
<dbReference type="InterPro" id="IPR043536">
    <property type="entry name" value="HCF1/2"/>
</dbReference>
<dbReference type="AlphaFoldDB" id="A0A8S1FA35"/>
<comment type="caution">
    <text evidence="8">The sequence shown here is derived from an EMBL/GenBank/DDBJ whole genome shotgun (WGS) entry which is preliminary data.</text>
</comment>
<keyword evidence="5" id="KW-0539">Nucleus</keyword>
<evidence type="ECO:0000313" key="8">
    <source>
        <dbReference type="EMBL" id="CAB3409043.1"/>
    </source>
</evidence>
<feature type="compositionally biased region" description="Polar residues" evidence="6">
    <location>
        <begin position="482"/>
        <end position="508"/>
    </location>
</feature>
<dbReference type="InterPro" id="IPR015915">
    <property type="entry name" value="Kelch-typ_b-propeller"/>
</dbReference>
<dbReference type="InterPro" id="IPR059124">
    <property type="entry name" value="Kelch_HCF"/>
</dbReference>
<gene>
    <name evidence="8" type="ORF">CBOVIS_LOCUS10743</name>
</gene>
<dbReference type="PANTHER" id="PTHR46003">
    <property type="entry name" value="HOST CELL FACTOR"/>
    <property type="match status" value="1"/>
</dbReference>
<protein>
    <recommendedName>
        <fullName evidence="7">Fibronectin type-III domain-containing protein</fullName>
    </recommendedName>
</protein>
<evidence type="ECO:0000256" key="5">
    <source>
        <dbReference type="ARBA" id="ARBA00023242"/>
    </source>
</evidence>
<evidence type="ECO:0000256" key="1">
    <source>
        <dbReference type="ARBA" id="ARBA00004123"/>
    </source>
</evidence>
<dbReference type="GO" id="GO:0003713">
    <property type="term" value="F:transcription coactivator activity"/>
    <property type="evidence" value="ECO:0007669"/>
    <property type="project" value="TreeGrafter"/>
</dbReference>
<feature type="compositionally biased region" description="Basic and acidic residues" evidence="6">
    <location>
        <begin position="569"/>
        <end position="606"/>
    </location>
</feature>
<dbReference type="CDD" id="cd00063">
    <property type="entry name" value="FN3"/>
    <property type="match status" value="2"/>
</dbReference>
<keyword evidence="9" id="KW-1185">Reference proteome</keyword>
<dbReference type="SUPFAM" id="SSF49265">
    <property type="entry name" value="Fibronectin type III"/>
    <property type="match status" value="1"/>
</dbReference>
<dbReference type="Gene3D" id="6.10.250.2590">
    <property type="match status" value="1"/>
</dbReference>
<feature type="compositionally biased region" description="Polar residues" evidence="6">
    <location>
        <begin position="531"/>
        <end position="565"/>
    </location>
</feature>